<dbReference type="AlphaFoldDB" id="A0AA87ZA65"/>
<gene>
    <name evidence="2" type="ORF">TIFTF001_004004</name>
</gene>
<accession>A0AA87ZA65</accession>
<name>A0AA87ZA65_FICCA</name>
<feature type="region of interest" description="Disordered" evidence="1">
    <location>
        <begin position="100"/>
        <end position="139"/>
    </location>
</feature>
<evidence type="ECO:0000256" key="1">
    <source>
        <dbReference type="SAM" id="MobiDB-lite"/>
    </source>
</evidence>
<comment type="caution">
    <text evidence="2">The sequence shown here is derived from an EMBL/GenBank/DDBJ whole genome shotgun (WGS) entry which is preliminary data.</text>
</comment>
<dbReference type="EMBL" id="BTGU01000004">
    <property type="protein sequence ID" value="GMN33149.1"/>
    <property type="molecule type" value="Genomic_DNA"/>
</dbReference>
<dbReference type="Proteomes" id="UP001187192">
    <property type="component" value="Unassembled WGS sequence"/>
</dbReference>
<evidence type="ECO:0000313" key="3">
    <source>
        <dbReference type="Proteomes" id="UP001187192"/>
    </source>
</evidence>
<sequence length="139" mass="14827">MFLSHKNPDRSDLVECGSVFMGLGRQDGHSQCLGRLGARGSGAATRDYLCSWCIVIVLFCSDGLNFGYAFVNFFGPNPNQNWGRGKTQLATWEGGAVGANLDRNPDMGSRGRANGEEGNWVGTWRGGQNPARDLVGGGG</sequence>
<reference evidence="2" key="1">
    <citation type="submission" date="2023-07" db="EMBL/GenBank/DDBJ databases">
        <title>draft genome sequence of fig (Ficus carica).</title>
        <authorList>
            <person name="Takahashi T."/>
            <person name="Nishimura K."/>
        </authorList>
    </citation>
    <scope>NUCLEOTIDE SEQUENCE</scope>
</reference>
<keyword evidence="3" id="KW-1185">Reference proteome</keyword>
<evidence type="ECO:0000313" key="2">
    <source>
        <dbReference type="EMBL" id="GMN33149.1"/>
    </source>
</evidence>
<organism evidence="2 3">
    <name type="scientific">Ficus carica</name>
    <name type="common">Common fig</name>
    <dbReference type="NCBI Taxonomy" id="3494"/>
    <lineage>
        <taxon>Eukaryota</taxon>
        <taxon>Viridiplantae</taxon>
        <taxon>Streptophyta</taxon>
        <taxon>Embryophyta</taxon>
        <taxon>Tracheophyta</taxon>
        <taxon>Spermatophyta</taxon>
        <taxon>Magnoliopsida</taxon>
        <taxon>eudicotyledons</taxon>
        <taxon>Gunneridae</taxon>
        <taxon>Pentapetalae</taxon>
        <taxon>rosids</taxon>
        <taxon>fabids</taxon>
        <taxon>Rosales</taxon>
        <taxon>Moraceae</taxon>
        <taxon>Ficeae</taxon>
        <taxon>Ficus</taxon>
    </lineage>
</organism>
<proteinExistence type="predicted"/>
<protein>
    <submittedName>
        <fullName evidence="2">Uncharacterized protein</fullName>
    </submittedName>
</protein>